<sequence length="141" mass="15933">MVSSANVEKQPNFLWLNTHDLSARHLGCYGDSYAKTPNLDKLSSQGVRYTNAFVSGPICSPSRTSIFTAMHPTTVGTLHHRSFAIRPGFVRLLPYYLMRAGYISTQINTDLNTYIDSDEWSMYLDSSDLWKSRPDGQPFFA</sequence>
<name>A0A382ZKY2_9ZZZZ</name>
<organism evidence="4">
    <name type="scientific">marine metagenome</name>
    <dbReference type="NCBI Taxonomy" id="408172"/>
    <lineage>
        <taxon>unclassified sequences</taxon>
        <taxon>metagenomes</taxon>
        <taxon>ecological metagenomes</taxon>
    </lineage>
</organism>
<proteinExistence type="predicted"/>
<dbReference type="InterPro" id="IPR000917">
    <property type="entry name" value="Sulfatase_N"/>
</dbReference>
<dbReference type="PANTHER" id="PTHR45953:SF1">
    <property type="entry name" value="IDURONATE 2-SULFATASE"/>
    <property type="match status" value="1"/>
</dbReference>
<feature type="domain" description="Sulfatase N-terminal" evidence="3">
    <location>
        <begin position="11"/>
        <end position="118"/>
    </location>
</feature>
<reference evidence="4" key="1">
    <citation type="submission" date="2018-05" db="EMBL/GenBank/DDBJ databases">
        <authorList>
            <person name="Lanie J.A."/>
            <person name="Ng W.-L."/>
            <person name="Kazmierczak K.M."/>
            <person name="Andrzejewski T.M."/>
            <person name="Davidsen T.M."/>
            <person name="Wayne K.J."/>
            <person name="Tettelin H."/>
            <person name="Glass J.I."/>
            <person name="Rusch D."/>
            <person name="Podicherti R."/>
            <person name="Tsui H.-C.T."/>
            <person name="Winkler M.E."/>
        </authorList>
    </citation>
    <scope>NUCLEOTIDE SEQUENCE</scope>
</reference>
<dbReference type="SUPFAM" id="SSF53649">
    <property type="entry name" value="Alkaline phosphatase-like"/>
    <property type="match status" value="1"/>
</dbReference>
<dbReference type="Gene3D" id="3.40.720.10">
    <property type="entry name" value="Alkaline Phosphatase, subunit A"/>
    <property type="match status" value="1"/>
</dbReference>
<dbReference type="Pfam" id="PF00884">
    <property type="entry name" value="Sulfatase"/>
    <property type="match status" value="1"/>
</dbReference>
<dbReference type="GO" id="GO:0008484">
    <property type="term" value="F:sulfuric ester hydrolase activity"/>
    <property type="evidence" value="ECO:0007669"/>
    <property type="project" value="TreeGrafter"/>
</dbReference>
<gene>
    <name evidence="4" type="ORF">METZ01_LOCUS448985</name>
</gene>
<dbReference type="GO" id="GO:0005737">
    <property type="term" value="C:cytoplasm"/>
    <property type="evidence" value="ECO:0007669"/>
    <property type="project" value="TreeGrafter"/>
</dbReference>
<evidence type="ECO:0000256" key="2">
    <source>
        <dbReference type="ARBA" id="ARBA00022801"/>
    </source>
</evidence>
<dbReference type="InterPro" id="IPR017850">
    <property type="entry name" value="Alkaline_phosphatase_core_sf"/>
</dbReference>
<dbReference type="EMBL" id="UINC01184767">
    <property type="protein sequence ID" value="SVD96131.1"/>
    <property type="molecule type" value="Genomic_DNA"/>
</dbReference>
<evidence type="ECO:0000256" key="1">
    <source>
        <dbReference type="ARBA" id="ARBA00022723"/>
    </source>
</evidence>
<keyword evidence="2" id="KW-0378">Hydrolase</keyword>
<dbReference type="AlphaFoldDB" id="A0A382ZKY2"/>
<feature type="non-terminal residue" evidence="4">
    <location>
        <position position="141"/>
    </location>
</feature>
<keyword evidence="1" id="KW-0479">Metal-binding</keyword>
<dbReference type="GO" id="GO:0046872">
    <property type="term" value="F:metal ion binding"/>
    <property type="evidence" value="ECO:0007669"/>
    <property type="project" value="UniProtKB-KW"/>
</dbReference>
<protein>
    <recommendedName>
        <fullName evidence="3">Sulfatase N-terminal domain-containing protein</fullName>
    </recommendedName>
</protein>
<evidence type="ECO:0000259" key="3">
    <source>
        <dbReference type="Pfam" id="PF00884"/>
    </source>
</evidence>
<evidence type="ECO:0000313" key="4">
    <source>
        <dbReference type="EMBL" id="SVD96131.1"/>
    </source>
</evidence>
<accession>A0A382ZKY2</accession>
<dbReference type="PANTHER" id="PTHR45953">
    <property type="entry name" value="IDURONATE 2-SULFATASE"/>
    <property type="match status" value="1"/>
</dbReference>